<feature type="transmembrane region" description="Helical" evidence="3">
    <location>
        <begin position="373"/>
        <end position="395"/>
    </location>
</feature>
<dbReference type="InterPro" id="IPR029063">
    <property type="entry name" value="SAM-dependent_MTases_sf"/>
</dbReference>
<organism evidence="4 5">
    <name type="scientific">Anaerobaca lacustris</name>
    <dbReference type="NCBI Taxonomy" id="3044600"/>
    <lineage>
        <taxon>Bacteria</taxon>
        <taxon>Pseudomonadati</taxon>
        <taxon>Planctomycetota</taxon>
        <taxon>Phycisphaerae</taxon>
        <taxon>Sedimentisphaerales</taxon>
        <taxon>Anaerobacaceae</taxon>
        <taxon>Anaerobaca</taxon>
    </lineage>
</organism>
<evidence type="ECO:0000256" key="3">
    <source>
        <dbReference type="SAM" id="Phobius"/>
    </source>
</evidence>
<dbReference type="SUPFAM" id="SSF53335">
    <property type="entry name" value="S-adenosyl-L-methionine-dependent methyltransferases"/>
    <property type="match status" value="1"/>
</dbReference>
<reference evidence="4" key="1">
    <citation type="submission" date="2023-05" db="EMBL/GenBank/DDBJ databases">
        <title>Anaerotaeda fermentans gen. nov., sp. nov., a novel anaerobic planctomycete of the new family within the order Sedimentisphaerales isolated from Taman Peninsula, Russia.</title>
        <authorList>
            <person name="Khomyakova M.A."/>
            <person name="Merkel A.Y."/>
            <person name="Slobodkin A.I."/>
        </authorList>
    </citation>
    <scope>NUCLEOTIDE SEQUENCE</scope>
    <source>
        <strain evidence="4">M17dextr</strain>
    </source>
</reference>
<keyword evidence="1" id="KW-0620">Polyamine biosynthesis</keyword>
<dbReference type="AlphaFoldDB" id="A0AAW6U6T8"/>
<keyword evidence="3" id="KW-0812">Transmembrane</keyword>
<dbReference type="InterPro" id="IPR011990">
    <property type="entry name" value="TPR-like_helical_dom_sf"/>
</dbReference>
<evidence type="ECO:0000256" key="1">
    <source>
        <dbReference type="ARBA" id="ARBA00023115"/>
    </source>
</evidence>
<feature type="transmembrane region" description="Helical" evidence="3">
    <location>
        <begin position="204"/>
        <end position="228"/>
    </location>
</feature>
<dbReference type="RefSeq" id="WP_349246262.1">
    <property type="nucleotide sequence ID" value="NZ_JASCXX010000025.1"/>
</dbReference>
<dbReference type="GO" id="GO:0006596">
    <property type="term" value="P:polyamine biosynthetic process"/>
    <property type="evidence" value="ECO:0007669"/>
    <property type="project" value="UniProtKB-KW"/>
</dbReference>
<name>A0AAW6U6T8_9BACT</name>
<dbReference type="Pfam" id="PF01564">
    <property type="entry name" value="Spermine_synth"/>
    <property type="match status" value="1"/>
</dbReference>
<feature type="transmembrane region" description="Helical" evidence="3">
    <location>
        <begin position="48"/>
        <end position="70"/>
    </location>
</feature>
<dbReference type="CDD" id="cd02440">
    <property type="entry name" value="AdoMet_MTases"/>
    <property type="match status" value="1"/>
</dbReference>
<sequence>MKATAQGRPVRAVHRRWILPLFLVSGATGLIYEVTWMRSLGTVFGNTVYAASTVLTAFMLGLAIGSWRIGRRADRVTRPVRLYAVLELGIGAYGFAFPTILGLVDRFYLWFFQTYEPGVYTLNLVRFIVSVLILLLPTALMGGTLPILSGFWAASASEKKSTQRTGQGVGYLYAANTFGAVLGTFLAGYYLIRLLGVNASIYATATTNLAIASVAWLISLGIGPRAVIAGSAKRKQKGLASLKERIARAQESPAVYSERVRTIVLGGVLVAGFCGMAMEVLWTRVLVFVLETSAYAFACMLTCFILGIALGSLLSSVLLVPRLKDPIFGFAAIEFALALSLLGSIGMLGWLWHVDALVLKHVVDWKISFAGDTVVHFIDTLLVMFVPTVLMGMVFPLAVRICAPAWETVGRRVGQVYAADTVGSVLGASAAGFLMVPWLGLRNSFLVVVAVLFVLATVLVALSDKRRLALAAGGAVVSTVLIAVSVLAIPHDVFLQTMNTYHHPSDIVFIHDDATGTVTVHDLPDGDRLIAVDGVNVAGVDLMLRTTQKLQAYAPLFVHEDPQDVVQIGYGSGETCGIGLDFGIARYTIVDVCPGVFEAGAFFEEINRRSYANPNLRKIIMDGKNFVKMTEEKFDVIMNDSTYPGTTGSSALYTYDHFKACRERLKPNGVVSCWLPLDLRPEDFRLILRSFQAAMPHSSLWFVNNCVNKHAVLLATLEPMQLDFRRIKAIAERPDIAKDLEEINVYSVYDFLDCLIVGEEDLRTLAGQGPLHTDDKPYLEFGAAIKRDVEGSWLEIMRAISAHCTPLLTHVTNVGPLPDEREDPRVVLQQYSQATTHVLQGVVGALLGDPDIMNEQFAAAKRVNPHDRDVDSILEELRMEIQALEEAVERTPGVAELRGRLAKRYMLSQDYGRAVEQYEYFVRLAPRDAAGWNNLGICYRRVNSFDQAAAAFEHALQRDPGLLGAYTNLAETRDAQGDLPGAMVVLERMLPLLPRDGQARTHDVLAQLSFRRQDHALAVRHLDRAIELAAGDRAMQQVLIARRQKIQQLIDGQAR</sequence>
<feature type="transmembrane region" description="Helical" evidence="3">
    <location>
        <begin position="17"/>
        <end position="36"/>
    </location>
</feature>
<evidence type="ECO:0000313" key="5">
    <source>
        <dbReference type="Proteomes" id="UP001431776"/>
    </source>
</evidence>
<keyword evidence="2" id="KW-0802">TPR repeat</keyword>
<feature type="transmembrane region" description="Helical" evidence="3">
    <location>
        <begin position="327"/>
        <end position="353"/>
    </location>
</feature>
<keyword evidence="5" id="KW-1185">Reference proteome</keyword>
<dbReference type="PANTHER" id="PTHR43317">
    <property type="entry name" value="THERMOSPERMINE SYNTHASE ACAULIS5"/>
    <property type="match status" value="1"/>
</dbReference>
<dbReference type="PROSITE" id="PS50005">
    <property type="entry name" value="TPR"/>
    <property type="match status" value="2"/>
</dbReference>
<dbReference type="Pfam" id="PF14559">
    <property type="entry name" value="TPR_19"/>
    <property type="match status" value="1"/>
</dbReference>
<evidence type="ECO:0000313" key="4">
    <source>
        <dbReference type="EMBL" id="MDI6450853.1"/>
    </source>
</evidence>
<dbReference type="SUPFAM" id="SSF103473">
    <property type="entry name" value="MFS general substrate transporter"/>
    <property type="match status" value="1"/>
</dbReference>
<feature type="repeat" description="TPR" evidence="2">
    <location>
        <begin position="929"/>
        <end position="962"/>
    </location>
</feature>
<feature type="transmembrane region" description="Helical" evidence="3">
    <location>
        <begin position="124"/>
        <end position="148"/>
    </location>
</feature>
<evidence type="ECO:0000256" key="2">
    <source>
        <dbReference type="PROSITE-ProRule" id="PRU00339"/>
    </source>
</evidence>
<proteinExistence type="predicted"/>
<dbReference type="Gene3D" id="3.40.50.150">
    <property type="entry name" value="Vaccinia Virus protein VP39"/>
    <property type="match status" value="1"/>
</dbReference>
<keyword evidence="3" id="KW-0472">Membrane</keyword>
<gene>
    <name evidence="4" type="ORF">QJ522_17470</name>
</gene>
<dbReference type="InterPro" id="IPR019734">
    <property type="entry name" value="TPR_rpt"/>
</dbReference>
<feature type="transmembrane region" description="Helical" evidence="3">
    <location>
        <begin position="445"/>
        <end position="462"/>
    </location>
</feature>
<comment type="caution">
    <text evidence="4">The sequence shown here is derived from an EMBL/GenBank/DDBJ whole genome shotgun (WGS) entry which is preliminary data.</text>
</comment>
<feature type="transmembrane region" description="Helical" evidence="3">
    <location>
        <begin position="469"/>
        <end position="489"/>
    </location>
</feature>
<feature type="transmembrane region" description="Helical" evidence="3">
    <location>
        <begin position="416"/>
        <end position="439"/>
    </location>
</feature>
<feature type="transmembrane region" description="Helical" evidence="3">
    <location>
        <begin position="82"/>
        <end position="104"/>
    </location>
</feature>
<accession>A0AAW6U6T8</accession>
<dbReference type="InterPro" id="IPR036259">
    <property type="entry name" value="MFS_trans_sf"/>
</dbReference>
<dbReference type="SMART" id="SM00028">
    <property type="entry name" value="TPR"/>
    <property type="match status" value="4"/>
</dbReference>
<dbReference type="Proteomes" id="UP001431776">
    <property type="component" value="Unassembled WGS sequence"/>
</dbReference>
<keyword evidence="3" id="KW-1133">Transmembrane helix</keyword>
<dbReference type="EMBL" id="JASCXX010000025">
    <property type="protein sequence ID" value="MDI6450853.1"/>
    <property type="molecule type" value="Genomic_DNA"/>
</dbReference>
<dbReference type="SUPFAM" id="SSF48452">
    <property type="entry name" value="TPR-like"/>
    <property type="match status" value="1"/>
</dbReference>
<feature type="transmembrane region" description="Helical" evidence="3">
    <location>
        <begin position="169"/>
        <end position="192"/>
    </location>
</feature>
<dbReference type="Gene3D" id="1.25.40.10">
    <property type="entry name" value="Tetratricopeptide repeat domain"/>
    <property type="match status" value="1"/>
</dbReference>
<dbReference type="PANTHER" id="PTHR43317:SF1">
    <property type="entry name" value="THERMOSPERMINE SYNTHASE ACAULIS5"/>
    <property type="match status" value="1"/>
</dbReference>
<protein>
    <submittedName>
        <fullName evidence="4">Fused MFS/spermidine synthase</fullName>
    </submittedName>
</protein>
<feature type="transmembrane region" description="Helical" evidence="3">
    <location>
        <begin position="294"/>
        <end position="320"/>
    </location>
</feature>
<feature type="repeat" description="TPR" evidence="2">
    <location>
        <begin position="895"/>
        <end position="928"/>
    </location>
</feature>
<dbReference type="NCBIfam" id="NF037959">
    <property type="entry name" value="MFS_SpdSyn"/>
    <property type="match status" value="2"/>
</dbReference>
<feature type="transmembrane region" description="Helical" evidence="3">
    <location>
        <begin position="263"/>
        <end position="282"/>
    </location>
</feature>